<dbReference type="InterPro" id="IPR036259">
    <property type="entry name" value="MFS_trans_sf"/>
</dbReference>
<dbReference type="InterPro" id="IPR011701">
    <property type="entry name" value="MFS"/>
</dbReference>
<evidence type="ECO:0000256" key="6">
    <source>
        <dbReference type="ARBA" id="ARBA00023136"/>
    </source>
</evidence>
<dbReference type="PANTHER" id="PTHR11662:SF79">
    <property type="entry name" value="NA[+]-DEPENDENT INORGANIC PHOSPHATE COTRANSPORTER, ISOFORM A"/>
    <property type="match status" value="1"/>
</dbReference>
<evidence type="ECO:0000256" key="7">
    <source>
        <dbReference type="SAM" id="MobiDB-lite"/>
    </source>
</evidence>
<dbReference type="FunFam" id="1.20.1250.20:FF:000003">
    <property type="entry name" value="Solute carrier family 17 member 3"/>
    <property type="match status" value="1"/>
</dbReference>
<dbReference type="InterPro" id="IPR050382">
    <property type="entry name" value="MFS_Na/Anion_cotransporter"/>
</dbReference>
<dbReference type="Gene3D" id="1.20.1250.20">
    <property type="entry name" value="MFS general substrate transporter like domains"/>
    <property type="match status" value="2"/>
</dbReference>
<dbReference type="Proteomes" id="UP001075354">
    <property type="component" value="Chromosome 12"/>
</dbReference>
<proteinExistence type="predicted"/>
<evidence type="ECO:0000256" key="8">
    <source>
        <dbReference type="SAM" id="Phobius"/>
    </source>
</evidence>
<dbReference type="PROSITE" id="PS50850">
    <property type="entry name" value="MFS"/>
    <property type="match status" value="1"/>
</dbReference>
<dbReference type="AlphaFoldDB" id="A0AAV7XET5"/>
<feature type="region of interest" description="Disordered" evidence="7">
    <location>
        <begin position="33"/>
        <end position="56"/>
    </location>
</feature>
<keyword evidence="11" id="KW-1185">Reference proteome</keyword>
<evidence type="ECO:0000256" key="1">
    <source>
        <dbReference type="ARBA" id="ARBA00004141"/>
    </source>
</evidence>
<feature type="transmembrane region" description="Helical" evidence="8">
    <location>
        <begin position="132"/>
        <end position="152"/>
    </location>
</feature>
<reference evidence="10" key="1">
    <citation type="submission" date="2022-12" db="EMBL/GenBank/DDBJ databases">
        <title>Chromosome-level genome assembly of the bean flower thrips Megalurothrips usitatus.</title>
        <authorList>
            <person name="Ma L."/>
            <person name="Liu Q."/>
            <person name="Li H."/>
            <person name="Cai W."/>
        </authorList>
    </citation>
    <scope>NUCLEOTIDE SEQUENCE</scope>
    <source>
        <strain evidence="10">Cailab_2022a</strain>
    </source>
</reference>
<feature type="transmembrane region" description="Helical" evidence="8">
    <location>
        <begin position="419"/>
        <end position="442"/>
    </location>
</feature>
<dbReference type="Pfam" id="PF07690">
    <property type="entry name" value="MFS_1"/>
    <property type="match status" value="2"/>
</dbReference>
<evidence type="ECO:0000256" key="4">
    <source>
        <dbReference type="ARBA" id="ARBA00022847"/>
    </source>
</evidence>
<dbReference type="GO" id="GO:0015293">
    <property type="term" value="F:symporter activity"/>
    <property type="evidence" value="ECO:0007669"/>
    <property type="project" value="UniProtKB-KW"/>
</dbReference>
<accession>A0AAV7XET5</accession>
<dbReference type="PANTHER" id="PTHR11662">
    <property type="entry name" value="SOLUTE CARRIER FAMILY 17"/>
    <property type="match status" value="1"/>
</dbReference>
<organism evidence="10 11">
    <name type="scientific">Megalurothrips usitatus</name>
    <name type="common">bean blossom thrips</name>
    <dbReference type="NCBI Taxonomy" id="439358"/>
    <lineage>
        <taxon>Eukaryota</taxon>
        <taxon>Metazoa</taxon>
        <taxon>Ecdysozoa</taxon>
        <taxon>Arthropoda</taxon>
        <taxon>Hexapoda</taxon>
        <taxon>Insecta</taxon>
        <taxon>Pterygota</taxon>
        <taxon>Neoptera</taxon>
        <taxon>Paraneoptera</taxon>
        <taxon>Thysanoptera</taxon>
        <taxon>Terebrantia</taxon>
        <taxon>Thripoidea</taxon>
        <taxon>Thripidae</taxon>
        <taxon>Megalurothrips</taxon>
    </lineage>
</organism>
<evidence type="ECO:0000256" key="3">
    <source>
        <dbReference type="ARBA" id="ARBA00022692"/>
    </source>
</evidence>
<evidence type="ECO:0000259" key="9">
    <source>
        <dbReference type="PROSITE" id="PS50850"/>
    </source>
</evidence>
<feature type="domain" description="Major facilitator superfamily (MFS) profile" evidence="9">
    <location>
        <begin position="5"/>
        <end position="478"/>
    </location>
</feature>
<dbReference type="InterPro" id="IPR020846">
    <property type="entry name" value="MFS_dom"/>
</dbReference>
<evidence type="ECO:0000256" key="5">
    <source>
        <dbReference type="ARBA" id="ARBA00022989"/>
    </source>
</evidence>
<keyword evidence="6 8" id="KW-0472">Membrane</keyword>
<gene>
    <name evidence="10" type="ORF">ONE63_002597</name>
</gene>
<evidence type="ECO:0000256" key="2">
    <source>
        <dbReference type="ARBA" id="ARBA00022448"/>
    </source>
</evidence>
<feature type="transmembrane region" description="Helical" evidence="8">
    <location>
        <begin position="224"/>
        <end position="243"/>
    </location>
</feature>
<feature type="transmembrane region" description="Helical" evidence="8">
    <location>
        <begin position="6"/>
        <end position="28"/>
    </location>
</feature>
<dbReference type="GO" id="GO:0006820">
    <property type="term" value="P:monoatomic anion transport"/>
    <property type="evidence" value="ECO:0007669"/>
    <property type="project" value="TreeGrafter"/>
</dbReference>
<keyword evidence="3 8" id="KW-0812">Transmembrane</keyword>
<feature type="transmembrane region" description="Helical" evidence="8">
    <location>
        <begin position="454"/>
        <end position="473"/>
    </location>
</feature>
<feature type="transmembrane region" description="Helical" evidence="8">
    <location>
        <begin position="280"/>
        <end position="301"/>
    </location>
</feature>
<dbReference type="CDD" id="cd17318">
    <property type="entry name" value="MFS_SLC17"/>
    <property type="match status" value="1"/>
</dbReference>
<dbReference type="GO" id="GO:0016020">
    <property type="term" value="C:membrane"/>
    <property type="evidence" value="ECO:0007669"/>
    <property type="project" value="UniProtKB-SubCell"/>
</dbReference>
<dbReference type="EMBL" id="JAPTSV010000012">
    <property type="protein sequence ID" value="KAJ1522299.1"/>
    <property type="molecule type" value="Genomic_DNA"/>
</dbReference>
<feature type="transmembrane region" description="Helical" evidence="8">
    <location>
        <begin position="197"/>
        <end position="218"/>
    </location>
</feature>
<evidence type="ECO:0000313" key="10">
    <source>
        <dbReference type="EMBL" id="KAJ1522299.1"/>
    </source>
</evidence>
<feature type="transmembrane region" description="Helical" evidence="8">
    <location>
        <begin position="385"/>
        <end position="407"/>
    </location>
</feature>
<feature type="transmembrane region" description="Helical" evidence="8">
    <location>
        <begin position="360"/>
        <end position="379"/>
    </location>
</feature>
<name>A0AAV7XET5_9NEOP</name>
<keyword evidence="4" id="KW-0769">Symport</keyword>
<protein>
    <recommendedName>
        <fullName evidence="9">Major facilitator superfamily (MFS) profile domain-containing protein</fullName>
    </recommendedName>
</protein>
<comment type="caution">
    <text evidence="10">The sequence shown here is derived from an EMBL/GenBank/DDBJ whole genome shotgun (WGS) entry which is preliminary data.</text>
</comment>
<sequence length="525" mass="56258">MLWIMVFLGFAVNYMIRININIALVAMVKPQEGRPQVDGTDANGTASPATPAGKRCFGPDDIGGPGSLGGPTAAALMDDSVDVAAVDAPADVSDRFDWDEHEQGMVLGAFFWLYWSTQVPGGVLARRYGTKLVFGLGNVVPAVLALAIPFAARAHYGALLFIRLAQGCIQGFTWPAMHDMTAKWIPPGERSRFVTAYLGGSLGAAVTYPVCGLIIDALGWEAVFYISGSLGVLWWFAWAVLVYDSPDEHPRIAASERLYIQKALAGNRARRTLPTPWRRILLSLPVWMNVAAQWGALWGLLTLMTQGPTYFRFVHGWSIRMTGLLSGLPQLARVLFAAVCSTIGDYLLKSGRMSRTNIRKLATAISNIVQGLFVLGLAFSGCDRVAAVFCLVGAAAANGAVSAGALASMVDISPNFASIIMGINGVVTVLPGFISPIVVGALTFQNQSVEQWRIVFLITAATLVLTGVPYVLFGRSDVQPWNEPQEESTTDGDQDADDRAITKAPGSRVAIVTVSSKCSELKPVC</sequence>
<keyword evidence="2" id="KW-0813">Transport</keyword>
<keyword evidence="5 8" id="KW-1133">Transmembrane helix</keyword>
<evidence type="ECO:0000313" key="11">
    <source>
        <dbReference type="Proteomes" id="UP001075354"/>
    </source>
</evidence>
<comment type="subcellular location">
    <subcellularLocation>
        <location evidence="1">Membrane</location>
        <topology evidence="1">Multi-pass membrane protein</topology>
    </subcellularLocation>
</comment>
<dbReference type="SUPFAM" id="SSF103473">
    <property type="entry name" value="MFS general substrate transporter"/>
    <property type="match status" value="1"/>
</dbReference>